<feature type="compositionally biased region" description="Low complexity" evidence="1">
    <location>
        <begin position="144"/>
        <end position="159"/>
    </location>
</feature>
<reference evidence="2 3" key="1">
    <citation type="submission" date="2014-06" db="EMBL/GenBank/DDBJ databases">
        <authorList>
            <person name="Bishop-Lilly K.A."/>
            <person name="Broomall S.M."/>
            <person name="Chain P.S."/>
            <person name="Chertkov O."/>
            <person name="Coyne S.R."/>
            <person name="Daligault H.E."/>
            <person name="Davenport K.W."/>
            <person name="Erkkila T."/>
            <person name="Frey K.G."/>
            <person name="Gibbons H.S."/>
            <person name="Gu W."/>
            <person name="Jaissle J."/>
            <person name="Johnson S.L."/>
            <person name="Koroleva G.I."/>
            <person name="Ladner J.T."/>
            <person name="Lo C.-C."/>
            <person name="Minogue T.D."/>
            <person name="Munk C."/>
            <person name="Palacios G.F."/>
            <person name="Redden C.L."/>
            <person name="Rosenzweig C.N."/>
            <person name="Scholz M.B."/>
            <person name="Teshima H."/>
            <person name="Xu Y."/>
        </authorList>
    </citation>
    <scope>NUCLEOTIDE SEQUENCE [LARGE SCALE GENOMIC DNA]</scope>
    <source>
        <strain evidence="2 3">EO147</strain>
    </source>
</reference>
<feature type="compositionally biased region" description="Basic residues" evidence="1">
    <location>
        <begin position="116"/>
        <end position="140"/>
    </location>
</feature>
<gene>
    <name evidence="2" type="ORF">DM82_5336</name>
</gene>
<feature type="region of interest" description="Disordered" evidence="1">
    <location>
        <begin position="1"/>
        <end position="25"/>
    </location>
</feature>
<feature type="compositionally biased region" description="Basic residues" evidence="1">
    <location>
        <begin position="82"/>
        <end position="95"/>
    </location>
</feature>
<feature type="region of interest" description="Disordered" evidence="1">
    <location>
        <begin position="69"/>
        <end position="180"/>
    </location>
</feature>
<evidence type="ECO:0000256" key="1">
    <source>
        <dbReference type="SAM" id="MobiDB-lite"/>
    </source>
</evidence>
<feature type="compositionally biased region" description="Polar residues" evidence="1">
    <location>
        <begin position="1"/>
        <end position="22"/>
    </location>
</feature>
<evidence type="ECO:0000313" key="3">
    <source>
        <dbReference type="Proteomes" id="UP000029424"/>
    </source>
</evidence>
<organism evidence="2 3">
    <name type="scientific">Burkholderia oklahomensis</name>
    <dbReference type="NCBI Taxonomy" id="342113"/>
    <lineage>
        <taxon>Bacteria</taxon>
        <taxon>Pseudomonadati</taxon>
        <taxon>Pseudomonadota</taxon>
        <taxon>Betaproteobacteria</taxon>
        <taxon>Burkholderiales</taxon>
        <taxon>Burkholderiaceae</taxon>
        <taxon>Burkholderia</taxon>
        <taxon>pseudomallei group</taxon>
    </lineage>
</organism>
<keyword evidence="3" id="KW-1185">Reference proteome</keyword>
<name>A0AAI8BAT7_9BURK</name>
<dbReference type="EMBL" id="CP008727">
    <property type="protein sequence ID" value="AIO68725.1"/>
    <property type="molecule type" value="Genomic_DNA"/>
</dbReference>
<evidence type="ECO:0000313" key="2">
    <source>
        <dbReference type="EMBL" id="AIO68725.1"/>
    </source>
</evidence>
<dbReference type="AlphaFoldDB" id="A0AAI8BAT7"/>
<dbReference type="KEGG" id="bok:DM82_5336"/>
<dbReference type="Proteomes" id="UP000029424">
    <property type="component" value="Chromosome 2"/>
</dbReference>
<accession>A0AAI8BAT7</accession>
<sequence length="287" mass="30958">MASSRSFGRTTGRNLPQQNSCVGSAMPRNAIATIIARPGAHRQTNSGAPARAGGLLRFVDAASKRRCVSAAAASSARDARRPPRTRRSTRVRHCSRCATRCDAHANRGETPPPRLGRSKQRAPRARSAGRHPAQGRRRAPRVTARSSSRARFPAGAAARARARRRRGPLPWPPPQPSPRSAAAVFAERVVRPFGHRRRASGDACRPVPCAASGARATGSFRRAPSLDSSCSRCFEGLLYERATSRFQTTPARRVSRPARVARLSPCGSNAECQRLPRRAAVAESCLP</sequence>
<protein>
    <submittedName>
        <fullName evidence="2">Uncharacterized protein</fullName>
    </submittedName>
</protein>
<proteinExistence type="predicted"/>